<comment type="similarity">
    <text evidence="1">Belongs to the ABC transporter superfamily.</text>
</comment>
<comment type="caution">
    <text evidence="8">The sequence shown here is derived from an EMBL/GenBank/DDBJ whole genome shotgun (WGS) entry which is preliminary data.</text>
</comment>
<keyword evidence="4" id="KW-0547">Nucleotide-binding</keyword>
<keyword evidence="9" id="KW-1185">Reference proteome</keyword>
<sequence>MGCTMGRRASTHTGLAWSAGWPVFSALRRGPRRVCTRPASALPCRTRCAAHRLDIRATAAMGAASAPTDGDEHASVPHDSEAVSVRDVSKTFRTADGPAVDALRDVSLTVQRGEVLGVLGAAASGKTTLARCLCGSLTPDAGHILIMGRDTLQEPRWARTHIGAVLQEASVDKLLTGREHLELLGNLHDLPARKRRHAIERAVELLEMQASVDRPTGSYSDGHRRRLDMALAILHEPPVLLLDEPMAGVDAETRRVIEKVLREMRRDGRSILFTSQDVEEVHFLADRVLVLECGRVAATGARRLTARP</sequence>
<keyword evidence="3" id="KW-0813">Transport</keyword>
<dbReference type="InterPro" id="IPR003439">
    <property type="entry name" value="ABC_transporter-like_ATP-bd"/>
</dbReference>
<dbReference type="SUPFAM" id="SSF52540">
    <property type="entry name" value="P-loop containing nucleoside triphosphate hydrolases"/>
    <property type="match status" value="1"/>
</dbReference>
<organism evidence="8 9">
    <name type="scientific">Cyanidium caldarium</name>
    <name type="common">Red alga</name>
    <dbReference type="NCBI Taxonomy" id="2771"/>
    <lineage>
        <taxon>Eukaryota</taxon>
        <taxon>Rhodophyta</taxon>
        <taxon>Bangiophyceae</taxon>
        <taxon>Cyanidiales</taxon>
        <taxon>Cyanidiaceae</taxon>
        <taxon>Cyanidium</taxon>
    </lineage>
</organism>
<evidence type="ECO:0000313" key="9">
    <source>
        <dbReference type="Proteomes" id="UP001301350"/>
    </source>
</evidence>
<reference evidence="8 9" key="1">
    <citation type="submission" date="2022-07" db="EMBL/GenBank/DDBJ databases">
        <title>Genome-wide signatures of adaptation to extreme environments.</title>
        <authorList>
            <person name="Cho C.H."/>
            <person name="Yoon H.S."/>
        </authorList>
    </citation>
    <scope>NUCLEOTIDE SEQUENCE [LARGE SCALE GENOMIC DNA]</scope>
    <source>
        <strain evidence="8 9">DBV 063 E5</strain>
    </source>
</reference>
<name>A0AAV9ISJ7_CYACA</name>
<dbReference type="InterPro" id="IPR050763">
    <property type="entry name" value="ABC_transporter_ATP-binding"/>
</dbReference>
<accession>A0AAV9ISJ7</accession>
<proteinExistence type="inferred from homology"/>
<evidence type="ECO:0000256" key="6">
    <source>
        <dbReference type="SAM" id="MobiDB-lite"/>
    </source>
</evidence>
<evidence type="ECO:0000313" key="8">
    <source>
        <dbReference type="EMBL" id="KAK4535031.1"/>
    </source>
</evidence>
<dbReference type="InterPro" id="IPR003593">
    <property type="entry name" value="AAA+_ATPase"/>
</dbReference>
<dbReference type="Pfam" id="PF00005">
    <property type="entry name" value="ABC_tran"/>
    <property type="match status" value="1"/>
</dbReference>
<evidence type="ECO:0000259" key="7">
    <source>
        <dbReference type="PROSITE" id="PS50893"/>
    </source>
</evidence>
<feature type="compositionally biased region" description="Basic and acidic residues" evidence="6">
    <location>
        <begin position="70"/>
        <end position="81"/>
    </location>
</feature>
<feature type="domain" description="ABC transporter" evidence="7">
    <location>
        <begin position="83"/>
        <end position="308"/>
    </location>
</feature>
<evidence type="ECO:0000256" key="3">
    <source>
        <dbReference type="ARBA" id="ARBA00022448"/>
    </source>
</evidence>
<evidence type="ECO:0000256" key="1">
    <source>
        <dbReference type="ARBA" id="ARBA00005417"/>
    </source>
</evidence>
<dbReference type="GO" id="GO:0016887">
    <property type="term" value="F:ATP hydrolysis activity"/>
    <property type="evidence" value="ECO:0007669"/>
    <property type="project" value="InterPro"/>
</dbReference>
<evidence type="ECO:0000256" key="2">
    <source>
        <dbReference type="ARBA" id="ARBA00014334"/>
    </source>
</evidence>
<dbReference type="GO" id="GO:0005524">
    <property type="term" value="F:ATP binding"/>
    <property type="evidence" value="ECO:0007669"/>
    <property type="project" value="UniProtKB-KW"/>
</dbReference>
<keyword evidence="5" id="KW-0067">ATP-binding</keyword>
<protein>
    <recommendedName>
        <fullName evidence="2">Probable ATP-dependent transporter ycf16</fullName>
    </recommendedName>
</protein>
<dbReference type="Gene3D" id="3.40.50.300">
    <property type="entry name" value="P-loop containing nucleotide triphosphate hydrolases"/>
    <property type="match status" value="1"/>
</dbReference>
<gene>
    <name evidence="8" type="ORF">CDCA_CDCA03G1056</name>
</gene>
<evidence type="ECO:0000256" key="5">
    <source>
        <dbReference type="ARBA" id="ARBA00022840"/>
    </source>
</evidence>
<dbReference type="Proteomes" id="UP001301350">
    <property type="component" value="Unassembled WGS sequence"/>
</dbReference>
<dbReference type="PROSITE" id="PS50893">
    <property type="entry name" value="ABC_TRANSPORTER_2"/>
    <property type="match status" value="1"/>
</dbReference>
<dbReference type="InterPro" id="IPR027417">
    <property type="entry name" value="P-loop_NTPase"/>
</dbReference>
<evidence type="ECO:0000256" key="4">
    <source>
        <dbReference type="ARBA" id="ARBA00022741"/>
    </source>
</evidence>
<feature type="region of interest" description="Disordered" evidence="6">
    <location>
        <begin position="63"/>
        <end position="82"/>
    </location>
</feature>
<dbReference type="SMART" id="SM00382">
    <property type="entry name" value="AAA"/>
    <property type="match status" value="1"/>
</dbReference>
<dbReference type="PANTHER" id="PTHR42711:SF5">
    <property type="entry name" value="ABC TRANSPORTER ATP-BINDING PROTEIN NATA"/>
    <property type="match status" value="1"/>
</dbReference>
<dbReference type="EMBL" id="JANCYW010000003">
    <property type="protein sequence ID" value="KAK4535031.1"/>
    <property type="molecule type" value="Genomic_DNA"/>
</dbReference>
<dbReference type="PANTHER" id="PTHR42711">
    <property type="entry name" value="ABC TRANSPORTER ATP-BINDING PROTEIN"/>
    <property type="match status" value="1"/>
</dbReference>
<dbReference type="AlphaFoldDB" id="A0AAV9ISJ7"/>